<feature type="transmembrane region" description="Helical" evidence="5">
    <location>
        <begin position="374"/>
        <end position="401"/>
    </location>
</feature>
<feature type="compositionally biased region" description="Basic and acidic residues" evidence="4">
    <location>
        <begin position="311"/>
        <end position="320"/>
    </location>
</feature>
<feature type="transmembrane region" description="Helical" evidence="5">
    <location>
        <begin position="334"/>
        <end position="354"/>
    </location>
</feature>
<gene>
    <name evidence="7" type="primary">LOC109482331</name>
</gene>
<evidence type="ECO:0000256" key="1">
    <source>
        <dbReference type="ARBA" id="ARBA00004141"/>
    </source>
</evidence>
<name>A0A6P5AFH0_BRABE</name>
<dbReference type="OrthoDB" id="6148527at2759"/>
<dbReference type="RefSeq" id="XP_019640571.1">
    <property type="nucleotide sequence ID" value="XM_019785012.1"/>
</dbReference>
<evidence type="ECO:0000256" key="4">
    <source>
        <dbReference type="SAM" id="MobiDB-lite"/>
    </source>
</evidence>
<keyword evidence="6" id="KW-1185">Reference proteome</keyword>
<reference evidence="7" key="1">
    <citation type="submission" date="2025-08" db="UniProtKB">
        <authorList>
            <consortium name="RefSeq"/>
        </authorList>
    </citation>
    <scope>IDENTIFICATION</scope>
    <source>
        <tissue evidence="7">Gonad</tissue>
    </source>
</reference>
<feature type="transmembrane region" description="Helical" evidence="5">
    <location>
        <begin position="227"/>
        <end position="250"/>
    </location>
</feature>
<dbReference type="GO" id="GO:0071944">
    <property type="term" value="C:cell periphery"/>
    <property type="evidence" value="ECO:0007669"/>
    <property type="project" value="TreeGrafter"/>
</dbReference>
<evidence type="ECO:0000256" key="2">
    <source>
        <dbReference type="ARBA" id="ARBA00022692"/>
    </source>
</evidence>
<sequence length="619" mass="69993">MASRLPHQDDVKSAPDLEDVDLTVEHKAKEKVASMDDEPSMLLKVAKLLLAIFIGLVVLACLTASKVSTISLAECLSDARFNRSRVQAPTNSPVTVTAVPVTVPTTSRPIRIFDPCDDEPPEPIVNMLLLVLMIPYGLIFLRCFWITGFSVSFPWPSLLALGVGFIASVAEVFALCLMVIEALSTTRSALGILLMNSIYIVQIVFQLVFEVYKFIRPKEDRPASWKWLLAFLVSTILAIGSFGVIVYFTADLDQNSGWKVPLSVLLLSLAWAPVVQKLQTRRWDATEEGDEESRKDPNEADDDNDDEEEDKEKKFQRTRPDKDARWRSGMITSFLKLLLTPAVVTLYVYTFKIGKAEVMWSWTAWSQINMSHPAINSFLVNIFTSFGAYVFCMFACSICIYHVGFAVPLLLSTVFAYLFAFIVPICEVFIPTEACIADTASYAWGIPAAVCLFLAQLISIWSFLARSPTNVLEKDSKIFWLPGYNNIFLEQWLILSRKTRYNNKKQFKERTKIVKNACVYICSTMYHESEEEMEQLLLSLRGIANDLQDEAKRHFEAHVFFDGGCKQGQPSRWALQLLSLVDKTMRTSSSKCRKPIARLLLWNIVVDTSIYVCLLLKQF</sequence>
<dbReference type="GO" id="GO:0006031">
    <property type="term" value="P:chitin biosynthetic process"/>
    <property type="evidence" value="ECO:0007669"/>
    <property type="project" value="TreeGrafter"/>
</dbReference>
<dbReference type="Proteomes" id="UP000515135">
    <property type="component" value="Unplaced"/>
</dbReference>
<feature type="transmembrane region" description="Helical" evidence="5">
    <location>
        <begin position="408"/>
        <end position="430"/>
    </location>
</feature>
<dbReference type="GO" id="GO:0004100">
    <property type="term" value="F:chitin synthase activity"/>
    <property type="evidence" value="ECO:0007669"/>
    <property type="project" value="InterPro"/>
</dbReference>
<dbReference type="KEGG" id="bbel:109482331"/>
<feature type="compositionally biased region" description="Acidic residues" evidence="4">
    <location>
        <begin position="299"/>
        <end position="310"/>
    </location>
</feature>
<feature type="transmembrane region" description="Helical" evidence="5">
    <location>
        <begin position="442"/>
        <end position="464"/>
    </location>
</feature>
<protein>
    <submittedName>
        <fullName evidence="7">Uncharacterized protein LOC109482331</fullName>
    </submittedName>
</protein>
<keyword evidence="3 5" id="KW-0472">Membrane</keyword>
<keyword evidence="2 5" id="KW-0812">Transmembrane</keyword>
<feature type="transmembrane region" description="Helical" evidence="5">
    <location>
        <begin position="599"/>
        <end position="617"/>
    </location>
</feature>
<feature type="transmembrane region" description="Helical" evidence="5">
    <location>
        <begin position="192"/>
        <end position="215"/>
    </location>
</feature>
<evidence type="ECO:0000256" key="3">
    <source>
        <dbReference type="ARBA" id="ARBA00023136"/>
    </source>
</evidence>
<feature type="transmembrane region" description="Helical" evidence="5">
    <location>
        <begin position="45"/>
        <end position="65"/>
    </location>
</feature>
<feature type="transmembrane region" description="Helical" evidence="5">
    <location>
        <begin position="158"/>
        <end position="180"/>
    </location>
</feature>
<feature type="region of interest" description="Disordered" evidence="4">
    <location>
        <begin position="282"/>
        <end position="320"/>
    </location>
</feature>
<organism evidence="6 7">
    <name type="scientific">Branchiostoma belcheri</name>
    <name type="common">Amphioxus</name>
    <dbReference type="NCBI Taxonomy" id="7741"/>
    <lineage>
        <taxon>Eukaryota</taxon>
        <taxon>Metazoa</taxon>
        <taxon>Chordata</taxon>
        <taxon>Cephalochordata</taxon>
        <taxon>Leptocardii</taxon>
        <taxon>Amphioxiformes</taxon>
        <taxon>Branchiostomatidae</taxon>
        <taxon>Branchiostoma</taxon>
    </lineage>
</organism>
<evidence type="ECO:0000313" key="7">
    <source>
        <dbReference type="RefSeq" id="XP_019640571.1"/>
    </source>
</evidence>
<dbReference type="AlphaFoldDB" id="A0A6P5AFH0"/>
<dbReference type="InterPro" id="IPR004835">
    <property type="entry name" value="Chitin_synth"/>
</dbReference>
<dbReference type="GeneID" id="109482331"/>
<evidence type="ECO:0000313" key="6">
    <source>
        <dbReference type="Proteomes" id="UP000515135"/>
    </source>
</evidence>
<dbReference type="GO" id="GO:0016020">
    <property type="term" value="C:membrane"/>
    <property type="evidence" value="ECO:0007669"/>
    <property type="project" value="UniProtKB-SubCell"/>
</dbReference>
<accession>A0A6P5AFH0</accession>
<dbReference type="PANTHER" id="PTHR22914">
    <property type="entry name" value="CHITIN SYNTHASE"/>
    <property type="match status" value="1"/>
</dbReference>
<feature type="transmembrane region" description="Helical" evidence="5">
    <location>
        <begin position="256"/>
        <end position="275"/>
    </location>
</feature>
<feature type="transmembrane region" description="Helical" evidence="5">
    <location>
        <begin position="124"/>
        <end position="146"/>
    </location>
</feature>
<evidence type="ECO:0000256" key="5">
    <source>
        <dbReference type="SAM" id="Phobius"/>
    </source>
</evidence>
<comment type="subcellular location">
    <subcellularLocation>
        <location evidence="1">Membrane</location>
        <topology evidence="1">Multi-pass membrane protein</topology>
    </subcellularLocation>
</comment>
<keyword evidence="5" id="KW-1133">Transmembrane helix</keyword>
<dbReference type="PANTHER" id="PTHR22914:SF41">
    <property type="entry name" value="CHITIN SYNTHASE 7"/>
    <property type="match status" value="1"/>
</dbReference>
<proteinExistence type="predicted"/>